<keyword evidence="5 7" id="KW-0067">ATP-binding</keyword>
<dbReference type="PROSITE" id="PS00866">
    <property type="entry name" value="CPSASE_1"/>
    <property type="match status" value="1"/>
</dbReference>
<evidence type="ECO:0000256" key="6">
    <source>
        <dbReference type="ARBA" id="ARBA00048600"/>
    </source>
</evidence>
<dbReference type="Proteomes" id="UP001203284">
    <property type="component" value="Unassembled WGS sequence"/>
</dbReference>
<evidence type="ECO:0000259" key="9">
    <source>
        <dbReference type="PROSITE" id="PS50979"/>
    </source>
</evidence>
<comment type="catalytic activity">
    <reaction evidence="6">
        <text>N(6)-biotinyl-L-lysyl-[protein] + hydrogencarbonate + ATP = N(6)-carboxybiotinyl-L-lysyl-[protein] + ADP + phosphate + H(+)</text>
        <dbReference type="Rhea" id="RHEA:13501"/>
        <dbReference type="Rhea" id="RHEA-COMP:10505"/>
        <dbReference type="Rhea" id="RHEA-COMP:10506"/>
        <dbReference type="ChEBI" id="CHEBI:15378"/>
        <dbReference type="ChEBI" id="CHEBI:17544"/>
        <dbReference type="ChEBI" id="CHEBI:30616"/>
        <dbReference type="ChEBI" id="CHEBI:43474"/>
        <dbReference type="ChEBI" id="CHEBI:83144"/>
        <dbReference type="ChEBI" id="CHEBI:83145"/>
        <dbReference type="ChEBI" id="CHEBI:456216"/>
        <dbReference type="EC" id="6.3.4.14"/>
    </reaction>
</comment>
<dbReference type="PANTHER" id="PTHR48095">
    <property type="entry name" value="PYRUVATE CARBOXYLASE SUBUNIT A"/>
    <property type="match status" value="1"/>
</dbReference>
<dbReference type="InterPro" id="IPR011054">
    <property type="entry name" value="Rudment_hybrid_motif"/>
</dbReference>
<sequence length="450" mass="48216">MAIRKLFIANRGEIAVRINRAARSLGIATVQAASEADRDMLACRLADEVSVVGPAKASESYLNIPAMMAAITESGADAVHPGYGFLSENPAFVQAVEAASITFVGPGADTIARMGDKATARAEAIAAGVPVVPGSPGRVDGAAEALRLAPEIGYPVMVKASAGGGGRGIRVARDAADLEKQLPLAMAEAGAAFGDNGLYLERYIERARHIEVQVLGDGERTVHLFERECSLQRKRQKVWEEGPSSALAEETRQRLCASAVALAERVGYRGAGTLEYLYDDQTGEFFFIEMNTRIQVEHPVTEAITGIDLVAAQLRIAGGETLWLTQADVIRKGHAIEVRINAEDPARHFMPSPGTITRYEPPATGRFDTFVYEGYKVVPFYDSLLGKLIVHAETRQGALAALEQALGSLSVEGIKTTAPLHRTLLKAPDVVAGNVNTSWLERWMQAAKPA</sequence>
<keyword evidence="4 7" id="KW-0547">Nucleotide-binding</keyword>
<evidence type="ECO:0000256" key="7">
    <source>
        <dbReference type="PROSITE-ProRule" id="PRU00409"/>
    </source>
</evidence>
<organism evidence="10 11">
    <name type="scientific">Ancylobacter crimeensis</name>
    <dbReference type="NCBI Taxonomy" id="2579147"/>
    <lineage>
        <taxon>Bacteria</taxon>
        <taxon>Pseudomonadati</taxon>
        <taxon>Pseudomonadota</taxon>
        <taxon>Alphaproteobacteria</taxon>
        <taxon>Hyphomicrobiales</taxon>
        <taxon>Xanthobacteraceae</taxon>
        <taxon>Ancylobacter</taxon>
    </lineage>
</organism>
<dbReference type="PROSITE" id="PS00867">
    <property type="entry name" value="CPSASE_2"/>
    <property type="match status" value="1"/>
</dbReference>
<dbReference type="SUPFAM" id="SSF56059">
    <property type="entry name" value="Glutathione synthetase ATP-binding domain-like"/>
    <property type="match status" value="1"/>
</dbReference>
<name>A0ABT0DD94_9HYPH</name>
<evidence type="ECO:0000256" key="2">
    <source>
        <dbReference type="ARBA" id="ARBA00013263"/>
    </source>
</evidence>
<evidence type="ECO:0000256" key="4">
    <source>
        <dbReference type="ARBA" id="ARBA00022741"/>
    </source>
</evidence>
<feature type="domain" description="Biotin carboxylation" evidence="9">
    <location>
        <begin position="2"/>
        <end position="445"/>
    </location>
</feature>
<dbReference type="Pfam" id="PF00289">
    <property type="entry name" value="Biotin_carb_N"/>
    <property type="match status" value="1"/>
</dbReference>
<keyword evidence="11" id="KW-1185">Reference proteome</keyword>
<dbReference type="Gene3D" id="3.30.470.20">
    <property type="entry name" value="ATP-grasp fold, B domain"/>
    <property type="match status" value="1"/>
</dbReference>
<accession>A0ABT0DD94</accession>
<reference evidence="10 11" key="1">
    <citation type="submission" date="2022-04" db="EMBL/GenBank/DDBJ databases">
        <authorList>
            <person name="Grouzdev D.S."/>
            <person name="Pantiukh K.S."/>
            <person name="Krutkina M.S."/>
        </authorList>
    </citation>
    <scope>NUCLEOTIDE SEQUENCE [LARGE SCALE GENOMIC DNA]</scope>
    <source>
        <strain evidence="10 11">6x-1</strain>
    </source>
</reference>
<protein>
    <recommendedName>
        <fullName evidence="2">biotin carboxylase</fullName>
        <ecNumber evidence="2">6.3.4.14</ecNumber>
    </recommendedName>
</protein>
<dbReference type="RefSeq" id="WP_247029825.1">
    <property type="nucleotide sequence ID" value="NZ_JALKCH010000008.1"/>
</dbReference>
<proteinExistence type="predicted"/>
<dbReference type="SUPFAM" id="SSF52440">
    <property type="entry name" value="PreATP-grasp domain"/>
    <property type="match status" value="1"/>
</dbReference>
<dbReference type="InterPro" id="IPR016185">
    <property type="entry name" value="PreATP-grasp_dom_sf"/>
</dbReference>
<dbReference type="Pfam" id="PF02786">
    <property type="entry name" value="CPSase_L_D2"/>
    <property type="match status" value="1"/>
</dbReference>
<dbReference type="EC" id="6.3.4.14" evidence="2"/>
<comment type="caution">
    <text evidence="10">The sequence shown here is derived from an EMBL/GenBank/DDBJ whole genome shotgun (WGS) entry which is preliminary data.</text>
</comment>
<gene>
    <name evidence="10" type="ORF">MWN34_13525</name>
</gene>
<evidence type="ECO:0000259" key="8">
    <source>
        <dbReference type="PROSITE" id="PS50975"/>
    </source>
</evidence>
<dbReference type="InterPro" id="IPR005482">
    <property type="entry name" value="Biotin_COase_C"/>
</dbReference>
<dbReference type="PROSITE" id="PS50979">
    <property type="entry name" value="BC"/>
    <property type="match status" value="1"/>
</dbReference>
<evidence type="ECO:0000313" key="11">
    <source>
        <dbReference type="Proteomes" id="UP001203284"/>
    </source>
</evidence>
<evidence type="ECO:0000256" key="3">
    <source>
        <dbReference type="ARBA" id="ARBA00022598"/>
    </source>
</evidence>
<dbReference type="PROSITE" id="PS50975">
    <property type="entry name" value="ATP_GRASP"/>
    <property type="match status" value="1"/>
</dbReference>
<dbReference type="PANTHER" id="PTHR48095:SF2">
    <property type="entry name" value="BIOTIN CARBOXYLASE, CHLOROPLASTIC"/>
    <property type="match status" value="1"/>
</dbReference>
<dbReference type="SMART" id="SM00878">
    <property type="entry name" value="Biotin_carb_C"/>
    <property type="match status" value="1"/>
</dbReference>
<dbReference type="InterPro" id="IPR051602">
    <property type="entry name" value="ACC_Biotin_Carboxylase"/>
</dbReference>
<dbReference type="InterPro" id="IPR005481">
    <property type="entry name" value="BC-like_N"/>
</dbReference>
<dbReference type="SUPFAM" id="SSF51246">
    <property type="entry name" value="Rudiment single hybrid motif"/>
    <property type="match status" value="1"/>
</dbReference>
<dbReference type="NCBIfam" id="NF006367">
    <property type="entry name" value="PRK08591.1"/>
    <property type="match status" value="1"/>
</dbReference>
<dbReference type="InterPro" id="IPR011764">
    <property type="entry name" value="Biotin_carboxylation_dom"/>
</dbReference>
<evidence type="ECO:0000256" key="1">
    <source>
        <dbReference type="ARBA" id="ARBA00003761"/>
    </source>
</evidence>
<keyword evidence="3" id="KW-0436">Ligase</keyword>
<dbReference type="EMBL" id="JALKCH010000008">
    <property type="protein sequence ID" value="MCK0197928.1"/>
    <property type="molecule type" value="Genomic_DNA"/>
</dbReference>
<dbReference type="Pfam" id="PF02785">
    <property type="entry name" value="Biotin_carb_C"/>
    <property type="match status" value="1"/>
</dbReference>
<feature type="domain" description="ATP-grasp" evidence="8">
    <location>
        <begin position="121"/>
        <end position="318"/>
    </location>
</feature>
<comment type="function">
    <text evidence="1">This protein is a component of the acetyl coenzyme A carboxylase complex; first, biotin carboxylase catalyzes the carboxylation of the carrier protein and then the transcarboxylase transfers the carboxyl group to form malonyl-CoA.</text>
</comment>
<evidence type="ECO:0000313" key="10">
    <source>
        <dbReference type="EMBL" id="MCK0197928.1"/>
    </source>
</evidence>
<dbReference type="InterPro" id="IPR005479">
    <property type="entry name" value="CPAse_ATP-bd"/>
</dbReference>
<evidence type="ECO:0000256" key="5">
    <source>
        <dbReference type="ARBA" id="ARBA00022840"/>
    </source>
</evidence>
<dbReference type="InterPro" id="IPR011761">
    <property type="entry name" value="ATP-grasp"/>
</dbReference>
<dbReference type="NCBIfam" id="NF009471">
    <property type="entry name" value="PRK12833.1"/>
    <property type="match status" value="1"/>
</dbReference>